<feature type="domain" description="Activator of Hsp90 ATPase homologue 1/2-like C-terminal" evidence="2">
    <location>
        <begin position="15"/>
        <end position="142"/>
    </location>
</feature>
<protein>
    <submittedName>
        <fullName evidence="3">Uncharacterized protein YndB with AHSA1/START domain</fullName>
    </submittedName>
</protein>
<organism evidence="3 4">
    <name type="scientific">Sphingobacterium allocomposti</name>
    <dbReference type="NCBI Taxonomy" id="415956"/>
    <lineage>
        <taxon>Bacteria</taxon>
        <taxon>Pseudomonadati</taxon>
        <taxon>Bacteroidota</taxon>
        <taxon>Sphingobacteriia</taxon>
        <taxon>Sphingobacteriales</taxon>
        <taxon>Sphingobacteriaceae</taxon>
        <taxon>Sphingobacterium</taxon>
    </lineage>
</organism>
<dbReference type="SUPFAM" id="SSF55961">
    <property type="entry name" value="Bet v1-like"/>
    <property type="match status" value="1"/>
</dbReference>
<gene>
    <name evidence="3" type="ORF">BC792_1274</name>
</gene>
<sequence length="146" mass="16731">MTKTVPVLVERTYSASLDAVWDALTDKTKIKAWYFEIPDFEPKEGAEFEFYEPGDAKRYRHHCKILDVKPKELLRYSWAHPSHSEGSSVVSWHLMPRGSATTVRLVHEGVENFSDAGDNFARAKYEKGWNTILSASLAHFLEENGR</sequence>
<dbReference type="Proteomes" id="UP000325105">
    <property type="component" value="Unassembled WGS sequence"/>
</dbReference>
<accession>A0A5S5D044</accession>
<evidence type="ECO:0000313" key="3">
    <source>
        <dbReference type="EMBL" id="TYP89403.1"/>
    </source>
</evidence>
<keyword evidence="4" id="KW-1185">Reference proteome</keyword>
<comment type="caution">
    <text evidence="3">The sequence shown here is derived from an EMBL/GenBank/DDBJ whole genome shotgun (WGS) entry which is preliminary data.</text>
</comment>
<evidence type="ECO:0000259" key="2">
    <source>
        <dbReference type="Pfam" id="PF08327"/>
    </source>
</evidence>
<proteinExistence type="inferred from homology"/>
<comment type="similarity">
    <text evidence="1">Belongs to the AHA1 family.</text>
</comment>
<evidence type="ECO:0000256" key="1">
    <source>
        <dbReference type="ARBA" id="ARBA00006817"/>
    </source>
</evidence>
<dbReference type="Gene3D" id="3.30.530.20">
    <property type="match status" value="1"/>
</dbReference>
<evidence type="ECO:0000313" key="4">
    <source>
        <dbReference type="Proteomes" id="UP000325105"/>
    </source>
</evidence>
<dbReference type="Pfam" id="PF08327">
    <property type="entry name" value="AHSA1"/>
    <property type="match status" value="1"/>
</dbReference>
<dbReference type="EMBL" id="VNHX01000027">
    <property type="protein sequence ID" value="TYP89403.1"/>
    <property type="molecule type" value="Genomic_DNA"/>
</dbReference>
<dbReference type="RefSeq" id="WP_170250056.1">
    <property type="nucleotide sequence ID" value="NZ_VNHX01000027.1"/>
</dbReference>
<dbReference type="InterPro" id="IPR013538">
    <property type="entry name" value="ASHA1/2-like_C"/>
</dbReference>
<reference evidence="3 4" key="1">
    <citation type="submission" date="2019-07" db="EMBL/GenBank/DDBJ databases">
        <title>Genomic Encyclopedia of Archaeal and Bacterial Type Strains, Phase II (KMG-II): from individual species to whole genera.</title>
        <authorList>
            <person name="Goeker M."/>
        </authorList>
    </citation>
    <scope>NUCLEOTIDE SEQUENCE [LARGE SCALE GENOMIC DNA]</scope>
    <source>
        <strain evidence="3 4">DSM 18850</strain>
    </source>
</reference>
<dbReference type="AlphaFoldDB" id="A0A5S5D044"/>
<name>A0A5S5D044_9SPHI</name>
<dbReference type="InterPro" id="IPR023393">
    <property type="entry name" value="START-like_dom_sf"/>
</dbReference>
<dbReference type="CDD" id="cd07814">
    <property type="entry name" value="SRPBCC_CalC_Aha1-like"/>
    <property type="match status" value="1"/>
</dbReference>